<evidence type="ECO:0000256" key="1">
    <source>
        <dbReference type="ARBA" id="ARBA00004141"/>
    </source>
</evidence>
<feature type="transmembrane region" description="Helical" evidence="5">
    <location>
        <begin position="73"/>
        <end position="96"/>
    </location>
</feature>
<proteinExistence type="predicted"/>
<feature type="transmembrane region" description="Helical" evidence="5">
    <location>
        <begin position="401"/>
        <end position="420"/>
    </location>
</feature>
<dbReference type="AlphaFoldDB" id="A0A014M9X3"/>
<feature type="transmembrane region" description="Helical" evidence="5">
    <location>
        <begin position="108"/>
        <end position="125"/>
    </location>
</feature>
<comment type="subcellular location">
    <subcellularLocation>
        <location evidence="1">Membrane</location>
        <topology evidence="1">Multi-pass membrane protein</topology>
    </subcellularLocation>
</comment>
<feature type="transmembrane region" description="Helical" evidence="5">
    <location>
        <begin position="197"/>
        <end position="215"/>
    </location>
</feature>
<evidence type="ECO:0000256" key="5">
    <source>
        <dbReference type="SAM" id="Phobius"/>
    </source>
</evidence>
<feature type="domain" description="O-antigen ligase-related" evidence="6">
    <location>
        <begin position="206"/>
        <end position="362"/>
    </location>
</feature>
<keyword evidence="2 5" id="KW-0812">Transmembrane</keyword>
<keyword evidence="4 5" id="KW-0472">Membrane</keyword>
<evidence type="ECO:0000313" key="7">
    <source>
        <dbReference type="EMBL" id="EXU74884.1"/>
    </source>
</evidence>
<keyword evidence="7" id="KW-0436">Ligase</keyword>
<feature type="transmembrane region" description="Helical" evidence="5">
    <location>
        <begin position="246"/>
        <end position="267"/>
    </location>
</feature>
<feature type="transmembrane region" description="Helical" evidence="5">
    <location>
        <begin position="346"/>
        <end position="370"/>
    </location>
</feature>
<dbReference type="PATRIC" id="fig|69222.5.peg.2927"/>
<gene>
    <name evidence="7" type="ORF">BG55_14245</name>
</gene>
<name>A0A014M9X3_9GAMM</name>
<feature type="transmembrane region" description="Helical" evidence="5">
    <location>
        <begin position="377"/>
        <end position="395"/>
    </location>
</feature>
<feature type="transmembrane region" description="Helical" evidence="5">
    <location>
        <begin position="221"/>
        <end position="239"/>
    </location>
</feature>
<reference evidence="7 8" key="1">
    <citation type="submission" date="2014-02" db="EMBL/GenBank/DDBJ databases">
        <title>Draft genome of Erwinia mallotivora strain BT-MARDI, a papaya dieback pathogen.</title>
        <authorList>
            <person name="Redzuan R."/>
            <person name="Abu Bakar N."/>
            <person name="Badrun R."/>
            <person name="Mohd Raih M.F."/>
            <person name="Rozano L."/>
            <person name="Mat Amin N."/>
        </authorList>
    </citation>
    <scope>NUCLEOTIDE SEQUENCE [LARGE SCALE GENOMIC DNA]</scope>
    <source>
        <strain evidence="7 8">BT-MARDI</strain>
    </source>
</reference>
<evidence type="ECO:0000256" key="3">
    <source>
        <dbReference type="ARBA" id="ARBA00022989"/>
    </source>
</evidence>
<organism evidence="7 8">
    <name type="scientific">Erwinia mallotivora</name>
    <dbReference type="NCBI Taxonomy" id="69222"/>
    <lineage>
        <taxon>Bacteria</taxon>
        <taxon>Pseudomonadati</taxon>
        <taxon>Pseudomonadota</taxon>
        <taxon>Gammaproteobacteria</taxon>
        <taxon>Enterobacterales</taxon>
        <taxon>Erwiniaceae</taxon>
        <taxon>Erwinia</taxon>
    </lineage>
</organism>
<dbReference type="EMBL" id="JFHN01000053">
    <property type="protein sequence ID" value="EXU74884.1"/>
    <property type="molecule type" value="Genomic_DNA"/>
</dbReference>
<evidence type="ECO:0000256" key="4">
    <source>
        <dbReference type="ARBA" id="ARBA00023136"/>
    </source>
</evidence>
<feature type="transmembrane region" description="Helical" evidence="5">
    <location>
        <begin position="21"/>
        <end position="38"/>
    </location>
</feature>
<dbReference type="RefSeq" id="WP_034938389.1">
    <property type="nucleotide sequence ID" value="NZ_JFHN01000053.1"/>
</dbReference>
<sequence length="428" mass="48605">MSYLNVFKSYSAHQRLTRSTFILSFFLLLLILPLGFASEKSGRIAFYFCSYLSALGILINVRSCREMFFSSKIVIPFLLLAAMYSVWSLIAAHYAIHGMDNGLLFTPAKRWLLAALISMYILWGIRRDFISKKLLFKLTWLSLSFAFLLASVEGLWQHLHHIDRITLGINRATMTAYAYSAMALALMILLNQIRSVVIRHIAIILTCLISVYIIFLTETRSAMFIHILLGIVLIINGLWRSKSFRIFPVAAIILAFIAVAILGKNIIESRYDTTRQEISRFNNGDDHTSLGSRFTMWKSGMVAIAENPLGETQITRNKIIHDWLISSHNSDSFALDYIDVHLHNEFIQYASLFGIFGAMILLFFFVRLLFDNGLAGFLNNPVSIITLSALLYGMTDVLLTSVEYVVVFSTLILLVNANLWHHTSADKR</sequence>
<feature type="transmembrane region" description="Helical" evidence="5">
    <location>
        <begin position="172"/>
        <end position="190"/>
    </location>
</feature>
<keyword evidence="8" id="KW-1185">Reference proteome</keyword>
<dbReference type="OrthoDB" id="6502028at2"/>
<dbReference type="Pfam" id="PF04932">
    <property type="entry name" value="Wzy_C"/>
    <property type="match status" value="1"/>
</dbReference>
<feature type="transmembrane region" description="Helical" evidence="5">
    <location>
        <begin position="44"/>
        <end position="61"/>
    </location>
</feature>
<dbReference type="PANTHER" id="PTHR37422">
    <property type="entry name" value="TEICHURONIC ACID BIOSYNTHESIS PROTEIN TUAE"/>
    <property type="match status" value="1"/>
</dbReference>
<comment type="caution">
    <text evidence="7">The sequence shown here is derived from an EMBL/GenBank/DDBJ whole genome shotgun (WGS) entry which is preliminary data.</text>
</comment>
<dbReference type="STRING" id="69222.BG55_14245"/>
<dbReference type="InterPro" id="IPR051533">
    <property type="entry name" value="WaaL-like"/>
</dbReference>
<protein>
    <submittedName>
        <fullName evidence="7">O-antigen ligase</fullName>
    </submittedName>
</protein>
<dbReference type="GO" id="GO:0016020">
    <property type="term" value="C:membrane"/>
    <property type="evidence" value="ECO:0007669"/>
    <property type="project" value="UniProtKB-SubCell"/>
</dbReference>
<evidence type="ECO:0000256" key="2">
    <source>
        <dbReference type="ARBA" id="ARBA00022692"/>
    </source>
</evidence>
<dbReference type="InterPro" id="IPR007016">
    <property type="entry name" value="O-antigen_ligase-rel_domated"/>
</dbReference>
<dbReference type="Proteomes" id="UP000019918">
    <property type="component" value="Unassembled WGS sequence"/>
</dbReference>
<dbReference type="PANTHER" id="PTHR37422:SF17">
    <property type="entry name" value="O-ANTIGEN LIGASE"/>
    <property type="match status" value="1"/>
</dbReference>
<accession>A0A014M9X3</accession>
<dbReference type="GO" id="GO:0016874">
    <property type="term" value="F:ligase activity"/>
    <property type="evidence" value="ECO:0007669"/>
    <property type="project" value="UniProtKB-KW"/>
</dbReference>
<evidence type="ECO:0000313" key="8">
    <source>
        <dbReference type="Proteomes" id="UP000019918"/>
    </source>
</evidence>
<evidence type="ECO:0000259" key="6">
    <source>
        <dbReference type="Pfam" id="PF04932"/>
    </source>
</evidence>
<keyword evidence="3 5" id="KW-1133">Transmembrane helix</keyword>
<feature type="transmembrane region" description="Helical" evidence="5">
    <location>
        <begin position="134"/>
        <end position="152"/>
    </location>
</feature>